<dbReference type="Gene3D" id="1.10.10.2840">
    <property type="entry name" value="PucR C-terminal helix-turn-helix domain"/>
    <property type="match status" value="1"/>
</dbReference>
<feature type="domain" description="PucR C-terminal helix-turn-helix" evidence="3">
    <location>
        <begin position="442"/>
        <end position="499"/>
    </location>
</feature>
<comment type="caution">
    <text evidence="5">The sequence shown here is derived from an EMBL/GenBank/DDBJ whole genome shotgun (WGS) entry which is preliminary data.</text>
</comment>
<keyword evidence="6" id="KW-1185">Reference proteome</keyword>
<dbReference type="Proteomes" id="UP001065549">
    <property type="component" value="Unassembled WGS sequence"/>
</dbReference>
<evidence type="ECO:0000256" key="1">
    <source>
        <dbReference type="ARBA" id="ARBA00006754"/>
    </source>
</evidence>
<dbReference type="PANTHER" id="PTHR33744">
    <property type="entry name" value="CARBOHYDRATE DIACID REGULATOR"/>
    <property type="match status" value="1"/>
</dbReference>
<proteinExistence type="inferred from homology"/>
<name>A0A9J6QUF4_9FIRM</name>
<dbReference type="InterPro" id="IPR025736">
    <property type="entry name" value="PucR_C-HTH_dom"/>
</dbReference>
<dbReference type="Pfam" id="PF17853">
    <property type="entry name" value="GGDEF_2"/>
    <property type="match status" value="1"/>
</dbReference>
<evidence type="ECO:0000256" key="2">
    <source>
        <dbReference type="SAM" id="Coils"/>
    </source>
</evidence>
<dbReference type="Pfam" id="PF13556">
    <property type="entry name" value="HTH_30"/>
    <property type="match status" value="1"/>
</dbReference>
<dbReference type="AlphaFoldDB" id="A0A9J6QUF4"/>
<evidence type="ECO:0000313" key="5">
    <source>
        <dbReference type="EMBL" id="MCU7378439.1"/>
    </source>
</evidence>
<dbReference type="EMBL" id="JAOSHN010000003">
    <property type="protein sequence ID" value="MCU7378439.1"/>
    <property type="molecule type" value="Genomic_DNA"/>
</dbReference>
<reference evidence="5" key="1">
    <citation type="submission" date="2022-09" db="EMBL/GenBank/DDBJ databases">
        <title>Culturomic study of gut microbiota in children with autism spectrum disorder.</title>
        <authorList>
            <person name="Efimov B.A."/>
            <person name="Chaplin A.V."/>
            <person name="Sokolova S.R."/>
            <person name="Pikina A.P."/>
            <person name="Korzhanova M."/>
            <person name="Belova V."/>
            <person name="Korostin D."/>
        </authorList>
    </citation>
    <scope>NUCLEOTIDE SEQUENCE</scope>
    <source>
        <strain evidence="5">ASD5510</strain>
    </source>
</reference>
<feature type="domain" description="CdaR GGDEF-like" evidence="4">
    <location>
        <begin position="278"/>
        <end position="388"/>
    </location>
</feature>
<dbReference type="PANTHER" id="PTHR33744:SF1">
    <property type="entry name" value="DNA-BINDING TRANSCRIPTIONAL ACTIVATOR ADER"/>
    <property type="match status" value="1"/>
</dbReference>
<evidence type="ECO:0000313" key="6">
    <source>
        <dbReference type="Proteomes" id="UP001065549"/>
    </source>
</evidence>
<dbReference type="InterPro" id="IPR041522">
    <property type="entry name" value="CdaR_GGDEF"/>
</dbReference>
<feature type="coiled-coil region" evidence="2">
    <location>
        <begin position="265"/>
        <end position="292"/>
    </location>
</feature>
<gene>
    <name evidence="5" type="ORF">OBO34_08720</name>
</gene>
<dbReference type="RefSeq" id="WP_253019880.1">
    <property type="nucleotide sequence ID" value="NZ_JAOSHN010000003.1"/>
</dbReference>
<organism evidence="5 6">
    <name type="scientific">Hominibacterium faecale</name>
    <dbReference type="NCBI Taxonomy" id="2839743"/>
    <lineage>
        <taxon>Bacteria</taxon>
        <taxon>Bacillati</taxon>
        <taxon>Bacillota</taxon>
        <taxon>Clostridia</taxon>
        <taxon>Peptostreptococcales</taxon>
        <taxon>Anaerovoracaceae</taxon>
        <taxon>Hominibacterium</taxon>
    </lineage>
</organism>
<keyword evidence="2" id="KW-0175">Coiled coil</keyword>
<dbReference type="InterPro" id="IPR042070">
    <property type="entry name" value="PucR_C-HTH_sf"/>
</dbReference>
<dbReference type="InterPro" id="IPR051448">
    <property type="entry name" value="CdaR-like_regulators"/>
</dbReference>
<accession>A0A9J6QUF4</accession>
<sequence>MNLNIDIIADSLRKNYELIQIEVKHKELTFEQVVIYTDEVSFLPARVYVAEGGQLPQKPFFEDFCAIVSIGKSSHSFIDSDCDYIELEAGLSLAQVVNSIQDIFNKYNRWFLDMKEAVINEQGIQKLIDLTLPILGNPIYLHDKAYHFIGFAEPPNMSTQKDPYQINKCNGRFPRDLLDQLKDTPFFENTFKTTKPTFYIDKGDVNYIYDNIWYHGEYWGRLFIDESVKPFDKGDYAIIQILRKMIEKILTKRNLFPEMKYRLLEKNLIEMLEGYNVDRNRLEEELKQYEWDICDTYFCIKLQMEKIDLMLNTMVNTCEVIELELGDCIAFPYQKEIIGLVHIDGASDTLRRIKRVLKKLEYAVGISMPLTDFRELPYYCKQAEIALKYGTKENKAEQIHRFEDYCFSYMLDCCTKELKPNMLYPPMLNKLIEHDQKKSTSYVETLRAFLENDLKAAQTMRALYVQRSTFLYRMERIEALLGTDFKDNKTKIHLLMAFQLMDREE</sequence>
<protein>
    <submittedName>
        <fullName evidence="5">Helix-turn-helix domain-containing protein</fullName>
    </submittedName>
</protein>
<evidence type="ECO:0000259" key="3">
    <source>
        <dbReference type="Pfam" id="PF13556"/>
    </source>
</evidence>
<evidence type="ECO:0000259" key="4">
    <source>
        <dbReference type="Pfam" id="PF17853"/>
    </source>
</evidence>
<comment type="similarity">
    <text evidence="1">Belongs to the CdaR family.</text>
</comment>